<protein>
    <submittedName>
        <fullName evidence="12">F0F1 ATP synthase subunit A</fullName>
    </submittedName>
</protein>
<dbReference type="InterPro" id="IPR000568">
    <property type="entry name" value="ATP_synth_F0_asu"/>
</dbReference>
<evidence type="ECO:0000256" key="10">
    <source>
        <dbReference type="ARBA" id="ARBA00023310"/>
    </source>
</evidence>
<keyword evidence="9 11" id="KW-0472">Membrane</keyword>
<feature type="transmembrane region" description="Helical" evidence="11">
    <location>
        <begin position="82"/>
        <end position="104"/>
    </location>
</feature>
<feature type="transmembrane region" description="Helical" evidence="11">
    <location>
        <begin position="158"/>
        <end position="180"/>
    </location>
</feature>
<sequence>MDKLLKVNWFGSSEINSNQIFSLISLVFITFVLSILIYIAVKKQKANKAPSAAVVLVETAIIGGDNFISETHETKFEKANPYLISLFVFIFFGNILSIIGLAPIGSSLSAVLAATVVSWLGTAGVGIAYNKIKYIIKLLNPLEFASNYSPIISMTFRIYGNIIGGVVLVSLASIFLNNIWAKIIGVPATSEAVTFNPFGILVLPAFNLYFDLFGGAIQAFVFVVLTISYWSQAAEVDVKEKHKKKIRDWKRKIIKNKQNIEETKEIQNIKV</sequence>
<comment type="subcellular location">
    <subcellularLocation>
        <location evidence="1">Membrane</location>
        <topology evidence="1">Multi-pass membrane protein</topology>
    </subcellularLocation>
</comment>
<dbReference type="Pfam" id="PF00119">
    <property type="entry name" value="ATP-synt_A"/>
    <property type="match status" value="1"/>
</dbReference>
<keyword evidence="5 11" id="KW-0812">Transmembrane</keyword>
<evidence type="ECO:0000256" key="3">
    <source>
        <dbReference type="ARBA" id="ARBA00022448"/>
    </source>
</evidence>
<comment type="similarity">
    <text evidence="2">Belongs to the ATPase A chain family.</text>
</comment>
<evidence type="ECO:0000256" key="1">
    <source>
        <dbReference type="ARBA" id="ARBA00004141"/>
    </source>
</evidence>
<evidence type="ECO:0000256" key="8">
    <source>
        <dbReference type="ARBA" id="ARBA00023065"/>
    </source>
</evidence>
<feature type="transmembrane region" description="Helical" evidence="11">
    <location>
        <begin position="20"/>
        <end position="41"/>
    </location>
</feature>
<keyword evidence="8" id="KW-0406">Ion transport</keyword>
<keyword evidence="7 11" id="KW-1133">Transmembrane helix</keyword>
<keyword evidence="10" id="KW-0066">ATP synthesis</keyword>
<gene>
    <name evidence="12" type="ORF">V2E26_01645</name>
</gene>
<dbReference type="Gene3D" id="1.20.120.220">
    <property type="entry name" value="ATP synthase, F0 complex, subunit A"/>
    <property type="match status" value="1"/>
</dbReference>
<dbReference type="InterPro" id="IPR035908">
    <property type="entry name" value="F0_ATP_A_sf"/>
</dbReference>
<feature type="transmembrane region" description="Helical" evidence="11">
    <location>
        <begin position="110"/>
        <end position="129"/>
    </location>
</feature>
<dbReference type="SUPFAM" id="SSF81336">
    <property type="entry name" value="F1F0 ATP synthase subunit A"/>
    <property type="match status" value="1"/>
</dbReference>
<evidence type="ECO:0000256" key="11">
    <source>
        <dbReference type="SAM" id="Phobius"/>
    </source>
</evidence>
<proteinExistence type="inferred from homology"/>
<organism evidence="12 13">
    <name type="scientific">Metamycoplasma gateae</name>
    <dbReference type="NCBI Taxonomy" id="35769"/>
    <lineage>
        <taxon>Bacteria</taxon>
        <taxon>Bacillati</taxon>
        <taxon>Mycoplasmatota</taxon>
        <taxon>Mycoplasmoidales</taxon>
        <taxon>Metamycoplasmataceae</taxon>
        <taxon>Metamycoplasma</taxon>
    </lineage>
</organism>
<name>A0ABZ2AG36_9BACT</name>
<keyword evidence="6" id="KW-0375">Hydrogen ion transport</keyword>
<dbReference type="EMBL" id="CP143578">
    <property type="protein sequence ID" value="WVN21101.1"/>
    <property type="molecule type" value="Genomic_DNA"/>
</dbReference>
<dbReference type="RefSeq" id="WP_330463132.1">
    <property type="nucleotide sequence ID" value="NZ_CP143578.1"/>
</dbReference>
<dbReference type="InterPro" id="IPR045082">
    <property type="entry name" value="ATP_syn_F0_a_bact/chloroplast"/>
</dbReference>
<keyword evidence="4" id="KW-0138">CF(0)</keyword>
<dbReference type="Proteomes" id="UP001431935">
    <property type="component" value="Chromosome"/>
</dbReference>
<reference evidence="12" key="1">
    <citation type="submission" date="2024-01" db="EMBL/GenBank/DDBJ databases">
        <title>Complete genome sequence of Mycoplasma gateae strain 3700.</title>
        <authorList>
            <person name="Spergser J."/>
        </authorList>
    </citation>
    <scope>NUCLEOTIDE SEQUENCE [LARGE SCALE GENOMIC DNA]</scope>
    <source>
        <strain evidence="12">3700</strain>
    </source>
</reference>
<evidence type="ECO:0000256" key="6">
    <source>
        <dbReference type="ARBA" id="ARBA00022781"/>
    </source>
</evidence>
<dbReference type="PANTHER" id="PTHR42823">
    <property type="entry name" value="ATP SYNTHASE SUBUNIT A, CHLOROPLASTIC"/>
    <property type="match status" value="1"/>
</dbReference>
<evidence type="ECO:0000313" key="12">
    <source>
        <dbReference type="EMBL" id="WVN21101.1"/>
    </source>
</evidence>
<feature type="transmembrane region" description="Helical" evidence="11">
    <location>
        <begin position="200"/>
        <end position="225"/>
    </location>
</feature>
<keyword evidence="13" id="KW-1185">Reference proteome</keyword>
<evidence type="ECO:0000256" key="5">
    <source>
        <dbReference type="ARBA" id="ARBA00022692"/>
    </source>
</evidence>
<dbReference type="PRINTS" id="PR00123">
    <property type="entry name" value="ATPASEA"/>
</dbReference>
<dbReference type="NCBIfam" id="NF004487">
    <property type="entry name" value="PRK05815.3-5"/>
    <property type="match status" value="1"/>
</dbReference>
<evidence type="ECO:0000313" key="13">
    <source>
        <dbReference type="Proteomes" id="UP001431935"/>
    </source>
</evidence>
<evidence type="ECO:0000256" key="7">
    <source>
        <dbReference type="ARBA" id="ARBA00022989"/>
    </source>
</evidence>
<dbReference type="CDD" id="cd00310">
    <property type="entry name" value="ATP-synt_Fo_a_6"/>
    <property type="match status" value="1"/>
</dbReference>
<accession>A0ABZ2AG36</accession>
<evidence type="ECO:0000256" key="2">
    <source>
        <dbReference type="ARBA" id="ARBA00006810"/>
    </source>
</evidence>
<evidence type="ECO:0000256" key="9">
    <source>
        <dbReference type="ARBA" id="ARBA00023136"/>
    </source>
</evidence>
<keyword evidence="3" id="KW-0813">Transport</keyword>
<dbReference type="PANTHER" id="PTHR42823:SF3">
    <property type="entry name" value="ATP SYNTHASE SUBUNIT A, CHLOROPLASTIC"/>
    <property type="match status" value="1"/>
</dbReference>
<evidence type="ECO:0000256" key="4">
    <source>
        <dbReference type="ARBA" id="ARBA00022547"/>
    </source>
</evidence>